<evidence type="ECO:0000256" key="1">
    <source>
        <dbReference type="SAM" id="MobiDB-lite"/>
    </source>
</evidence>
<evidence type="ECO:0000313" key="2">
    <source>
        <dbReference type="EMBL" id="TYB42876.1"/>
    </source>
</evidence>
<sequence>MTESPVQSPAKQQSRGRHAKPPSALAVRWNRLVASRRRRLVLAGTGLTAAAALAAGAALALPGGGGGPGPASRTAAEARAGASPSPHEEVDAVGDPDEVTDAMPYFESKDPEKKVVKHVTDVRRSGSFVRVYTDLKEKDENSKPALDLCKWTTQFLKDGGDDEPRVFVHGESDDNGSVILANKQSDKDSCEVSETP</sequence>
<dbReference type="AlphaFoldDB" id="A0A5D0NEN2"/>
<evidence type="ECO:0000313" key="3">
    <source>
        <dbReference type="Proteomes" id="UP000323380"/>
    </source>
</evidence>
<dbReference type="RefSeq" id="WP_148344607.1">
    <property type="nucleotide sequence ID" value="NZ_VSFG01000007.1"/>
</dbReference>
<feature type="region of interest" description="Disordered" evidence="1">
    <location>
        <begin position="1"/>
        <end position="23"/>
    </location>
</feature>
<feature type="region of interest" description="Disordered" evidence="1">
    <location>
        <begin position="59"/>
        <end position="107"/>
    </location>
</feature>
<feature type="compositionally biased region" description="Low complexity" evidence="1">
    <location>
        <begin position="70"/>
        <end position="85"/>
    </location>
</feature>
<dbReference type="InterPro" id="IPR006311">
    <property type="entry name" value="TAT_signal"/>
</dbReference>
<name>A0A5D0NEN2_9ACTN</name>
<gene>
    <name evidence="2" type="ORF">FXF69_29335</name>
</gene>
<dbReference type="STRING" id="1220554.GCA_001552135_04052"/>
<comment type="caution">
    <text evidence="2">The sequence shown here is derived from an EMBL/GenBank/DDBJ whole genome shotgun (WGS) entry which is preliminary data.</text>
</comment>
<accession>A0A5D0NEN2</accession>
<dbReference type="PROSITE" id="PS51318">
    <property type="entry name" value="TAT"/>
    <property type="match status" value="1"/>
</dbReference>
<protein>
    <submittedName>
        <fullName evidence="2">Uncharacterized protein</fullName>
    </submittedName>
</protein>
<proteinExistence type="predicted"/>
<dbReference type="Proteomes" id="UP000323380">
    <property type="component" value="Unassembled WGS sequence"/>
</dbReference>
<feature type="compositionally biased region" description="Polar residues" evidence="1">
    <location>
        <begin position="1"/>
        <end position="13"/>
    </location>
</feature>
<feature type="compositionally biased region" description="Acidic residues" evidence="1">
    <location>
        <begin position="91"/>
        <end position="100"/>
    </location>
</feature>
<feature type="region of interest" description="Disordered" evidence="1">
    <location>
        <begin position="170"/>
        <end position="196"/>
    </location>
</feature>
<reference evidence="2 3" key="1">
    <citation type="submission" date="2019-08" db="EMBL/GenBank/DDBJ databases">
        <title>Actinomadura sp. nov. CYP1-5 isolated from mountain soil.</title>
        <authorList>
            <person name="Songsumanus A."/>
            <person name="Kuncharoen N."/>
            <person name="Kudo T."/>
            <person name="Yuki M."/>
            <person name="Igarashi Y."/>
            <person name="Tanasupawat S."/>
        </authorList>
    </citation>
    <scope>NUCLEOTIDE SEQUENCE [LARGE SCALE GENOMIC DNA]</scope>
    <source>
        <strain evidence="2 3">JCM 14158</strain>
    </source>
</reference>
<organism evidence="2 3">
    <name type="scientific">Actinomadura chibensis</name>
    <dbReference type="NCBI Taxonomy" id="392828"/>
    <lineage>
        <taxon>Bacteria</taxon>
        <taxon>Bacillati</taxon>
        <taxon>Actinomycetota</taxon>
        <taxon>Actinomycetes</taxon>
        <taxon>Streptosporangiales</taxon>
        <taxon>Thermomonosporaceae</taxon>
        <taxon>Actinomadura</taxon>
    </lineage>
</organism>
<keyword evidence="3" id="KW-1185">Reference proteome</keyword>
<dbReference type="EMBL" id="VSFG01000007">
    <property type="protein sequence ID" value="TYB42876.1"/>
    <property type="molecule type" value="Genomic_DNA"/>
</dbReference>